<keyword evidence="4" id="KW-1185">Reference proteome</keyword>
<proteinExistence type="predicted"/>
<feature type="compositionally biased region" description="Low complexity" evidence="1">
    <location>
        <begin position="123"/>
        <end position="134"/>
    </location>
</feature>
<dbReference type="STRING" id="578458.D8PNT0"/>
<dbReference type="EMBL" id="GL377302">
    <property type="protein sequence ID" value="EFJ02275.1"/>
    <property type="molecule type" value="Genomic_DNA"/>
</dbReference>
<dbReference type="AlphaFoldDB" id="D8PNT0"/>
<dbReference type="PROSITE" id="PS50172">
    <property type="entry name" value="BRCT"/>
    <property type="match status" value="1"/>
</dbReference>
<feature type="region of interest" description="Disordered" evidence="1">
    <location>
        <begin position="97"/>
        <end position="134"/>
    </location>
</feature>
<dbReference type="InterPro" id="IPR001357">
    <property type="entry name" value="BRCT_dom"/>
</dbReference>
<feature type="non-terminal residue" evidence="3">
    <location>
        <position position="268"/>
    </location>
</feature>
<evidence type="ECO:0000259" key="2">
    <source>
        <dbReference type="PROSITE" id="PS50172"/>
    </source>
</evidence>
<gene>
    <name evidence="3" type="ORF">SCHCODRAFT_84104</name>
</gene>
<sequence length="268" mass="28697">MASEIFYIEEDTSMRVHLLEGCVDNADKVADRVKSHGGSICAKARFADVILVNPDQVESVPAELRKTPLLDPRWVNKCIKAGRALMEEDNWAGCLVTPSSDNEANRQVPTPRITPDQYGPGQSSPNSATASTSANMIPYPHHFAGGPNTSYMNGQSMPMMAMNNGMQFANPDPQLSGLIYDMLTIGTATNGGFGIPGHGPNPAFPSSASAPQMNAGQHARSASVDTGLAQSASMPVTPHGPVDTSSILKDITFYVQHMLLMRKKLVQD</sequence>
<dbReference type="VEuPathDB" id="FungiDB:SCHCODRAFT_01082066"/>
<feature type="domain" description="BRCT" evidence="2">
    <location>
        <begin position="14"/>
        <end position="92"/>
    </location>
</feature>
<name>D8PNT0_SCHCM</name>
<evidence type="ECO:0000313" key="4">
    <source>
        <dbReference type="Proteomes" id="UP000007431"/>
    </source>
</evidence>
<evidence type="ECO:0000256" key="1">
    <source>
        <dbReference type="SAM" id="MobiDB-lite"/>
    </source>
</evidence>
<accession>D8PNT0</accession>
<evidence type="ECO:0000313" key="3">
    <source>
        <dbReference type="EMBL" id="EFJ02275.1"/>
    </source>
</evidence>
<feature type="compositionally biased region" description="Polar residues" evidence="1">
    <location>
        <begin position="97"/>
        <end position="108"/>
    </location>
</feature>
<dbReference type="HOGENOM" id="CLU_1040374_0_0_1"/>
<organism evidence="4">
    <name type="scientific">Schizophyllum commune (strain H4-8 / FGSC 9210)</name>
    <name type="common">Split gill fungus</name>
    <dbReference type="NCBI Taxonomy" id="578458"/>
    <lineage>
        <taxon>Eukaryota</taxon>
        <taxon>Fungi</taxon>
        <taxon>Dikarya</taxon>
        <taxon>Basidiomycota</taxon>
        <taxon>Agaricomycotina</taxon>
        <taxon>Agaricomycetes</taxon>
        <taxon>Agaricomycetidae</taxon>
        <taxon>Agaricales</taxon>
        <taxon>Schizophyllaceae</taxon>
        <taxon>Schizophyllum</taxon>
    </lineage>
</organism>
<protein>
    <submittedName>
        <fullName evidence="3">Expressed protein</fullName>
    </submittedName>
</protein>
<dbReference type="InParanoid" id="D8PNT0"/>
<reference evidence="3 4" key="1">
    <citation type="journal article" date="2010" name="Nat. Biotechnol.">
        <title>Genome sequence of the model mushroom Schizophyllum commune.</title>
        <authorList>
            <person name="Ohm R.A."/>
            <person name="de Jong J.F."/>
            <person name="Lugones L.G."/>
            <person name="Aerts A."/>
            <person name="Kothe E."/>
            <person name="Stajich J.E."/>
            <person name="de Vries R.P."/>
            <person name="Record E."/>
            <person name="Levasseur A."/>
            <person name="Baker S.E."/>
            <person name="Bartholomew K.A."/>
            <person name="Coutinho P.M."/>
            <person name="Erdmann S."/>
            <person name="Fowler T.J."/>
            <person name="Gathman A.C."/>
            <person name="Lombard V."/>
            <person name="Henrissat B."/>
            <person name="Knabe N."/>
            <person name="Kuees U."/>
            <person name="Lilly W.W."/>
            <person name="Lindquist E."/>
            <person name="Lucas S."/>
            <person name="Magnuson J.K."/>
            <person name="Piumi F."/>
            <person name="Raudaskoski M."/>
            <person name="Salamov A."/>
            <person name="Schmutz J."/>
            <person name="Schwarze F.W.M.R."/>
            <person name="vanKuyk P.A."/>
            <person name="Horton J.S."/>
            <person name="Grigoriev I.V."/>
            <person name="Woesten H.A.B."/>
        </authorList>
    </citation>
    <scope>NUCLEOTIDE SEQUENCE [LARGE SCALE GENOMIC DNA]</scope>
    <source>
        <strain evidence="4">H4-8 / FGSC 9210</strain>
    </source>
</reference>
<dbReference type="Proteomes" id="UP000007431">
    <property type="component" value="Unassembled WGS sequence"/>
</dbReference>